<sequence length="283" mass="31562">MAPRRSARTLASPAATPLIRRAAFRRAVEAIPGRVRITTTASQRRRTTTTASRRRRTTTTASRRRAIQSAANQPPAEDPPVTNRRGINSRGTNRRGTNRLPVQDTAPIVTLLQNPDPQRGTGSHAGIGALTEFGTKLGLRRLRMELAKMTSDPTDGCTVELVDDCIYDWKAVILGPLGTPYEGGHFELRLQFPQTYPARPPFLMFLTEVYHCNVLYRAICVDILGSTWSPALTVEKILLSIRSLLSDPNPENPLNGAAAELYKTDREEYDRMARQWTLRFAQP</sequence>
<dbReference type="GO" id="GO:0061631">
    <property type="term" value="F:ubiquitin conjugating enzyme activity"/>
    <property type="evidence" value="ECO:0007669"/>
    <property type="project" value="UniProtKB-EC"/>
</dbReference>
<protein>
    <recommendedName>
        <fullName evidence="1">E2 ubiquitin-conjugating enzyme</fullName>
        <ecNumber evidence="1">2.3.2.23</ecNumber>
    </recommendedName>
</protein>
<keyword evidence="4" id="KW-0833">Ubl conjugation pathway</keyword>
<keyword evidence="9" id="KW-1185">Reference proteome</keyword>
<evidence type="ECO:0000256" key="5">
    <source>
        <dbReference type="ARBA" id="ARBA00022840"/>
    </source>
</evidence>
<feature type="compositionally biased region" description="Basic residues" evidence="6">
    <location>
        <begin position="43"/>
        <end position="66"/>
    </location>
</feature>
<dbReference type="FunFam" id="3.10.110.10:FF:000060">
    <property type="entry name" value="Ubiquitin conjugating enzyme (UbcB)"/>
    <property type="match status" value="1"/>
</dbReference>
<keyword evidence="5" id="KW-0067">ATP-binding</keyword>
<dbReference type="SUPFAM" id="SSF54495">
    <property type="entry name" value="UBC-like"/>
    <property type="match status" value="1"/>
</dbReference>
<feature type="domain" description="UBC core" evidence="7">
    <location>
        <begin position="137"/>
        <end position="282"/>
    </location>
</feature>
<keyword evidence="3" id="KW-0547">Nucleotide-binding</keyword>
<dbReference type="HOGENOM" id="CLU_059241_0_0_1"/>
<dbReference type="Pfam" id="PF00179">
    <property type="entry name" value="UQ_con"/>
    <property type="match status" value="1"/>
</dbReference>
<dbReference type="Gene3D" id="3.10.110.10">
    <property type="entry name" value="Ubiquitin Conjugating Enzyme"/>
    <property type="match status" value="1"/>
</dbReference>
<evidence type="ECO:0000256" key="1">
    <source>
        <dbReference type="ARBA" id="ARBA00012486"/>
    </source>
</evidence>
<name>B4GZJ3_DROPE</name>
<reference evidence="8 9" key="1">
    <citation type="journal article" date="2007" name="Nature">
        <title>Evolution of genes and genomes on the Drosophila phylogeny.</title>
        <authorList>
            <consortium name="Drosophila 12 Genomes Consortium"/>
            <person name="Clark A.G."/>
            <person name="Eisen M.B."/>
            <person name="Smith D.R."/>
            <person name="Bergman C.M."/>
            <person name="Oliver B."/>
            <person name="Markow T.A."/>
            <person name="Kaufman T.C."/>
            <person name="Kellis M."/>
            <person name="Gelbart W."/>
            <person name="Iyer V.N."/>
            <person name="Pollard D.A."/>
            <person name="Sackton T.B."/>
            <person name="Larracuente A.M."/>
            <person name="Singh N.D."/>
            <person name="Abad J.P."/>
            <person name="Abt D.N."/>
            <person name="Adryan B."/>
            <person name="Aguade M."/>
            <person name="Akashi H."/>
            <person name="Anderson W.W."/>
            <person name="Aquadro C.F."/>
            <person name="Ardell D.H."/>
            <person name="Arguello R."/>
            <person name="Artieri C.G."/>
            <person name="Barbash D.A."/>
            <person name="Barker D."/>
            <person name="Barsanti P."/>
            <person name="Batterham P."/>
            <person name="Batzoglou S."/>
            <person name="Begun D."/>
            <person name="Bhutkar A."/>
            <person name="Blanco E."/>
            <person name="Bosak S.A."/>
            <person name="Bradley R.K."/>
            <person name="Brand A.D."/>
            <person name="Brent M.R."/>
            <person name="Brooks A.N."/>
            <person name="Brown R.H."/>
            <person name="Butlin R.K."/>
            <person name="Caggese C."/>
            <person name="Calvi B.R."/>
            <person name="Bernardo de Carvalho A."/>
            <person name="Caspi A."/>
            <person name="Castrezana S."/>
            <person name="Celniker S.E."/>
            <person name="Chang J.L."/>
            <person name="Chapple C."/>
            <person name="Chatterji S."/>
            <person name="Chinwalla A."/>
            <person name="Civetta A."/>
            <person name="Clifton S.W."/>
            <person name="Comeron J.M."/>
            <person name="Costello J.C."/>
            <person name="Coyne J.A."/>
            <person name="Daub J."/>
            <person name="David R.G."/>
            <person name="Delcher A.L."/>
            <person name="Delehaunty K."/>
            <person name="Do C.B."/>
            <person name="Ebling H."/>
            <person name="Edwards K."/>
            <person name="Eickbush T."/>
            <person name="Evans J.D."/>
            <person name="Filipski A."/>
            <person name="Findeiss S."/>
            <person name="Freyhult E."/>
            <person name="Fulton L."/>
            <person name="Fulton R."/>
            <person name="Garcia A.C."/>
            <person name="Gardiner A."/>
            <person name="Garfield D.A."/>
            <person name="Garvin B.E."/>
            <person name="Gibson G."/>
            <person name="Gilbert D."/>
            <person name="Gnerre S."/>
            <person name="Godfrey J."/>
            <person name="Good R."/>
            <person name="Gotea V."/>
            <person name="Gravely B."/>
            <person name="Greenberg A.J."/>
            <person name="Griffiths-Jones S."/>
            <person name="Gross S."/>
            <person name="Guigo R."/>
            <person name="Gustafson E.A."/>
            <person name="Haerty W."/>
            <person name="Hahn M.W."/>
            <person name="Halligan D.L."/>
            <person name="Halpern A.L."/>
            <person name="Halter G.M."/>
            <person name="Han M.V."/>
            <person name="Heger A."/>
            <person name="Hillier L."/>
            <person name="Hinrichs A.S."/>
            <person name="Holmes I."/>
            <person name="Hoskins R.A."/>
            <person name="Hubisz M.J."/>
            <person name="Hultmark D."/>
            <person name="Huntley M.A."/>
            <person name="Jaffe D.B."/>
            <person name="Jagadeeshan S."/>
            <person name="Jeck W.R."/>
            <person name="Johnson J."/>
            <person name="Jones C.D."/>
            <person name="Jordan W.C."/>
            <person name="Karpen G.H."/>
            <person name="Kataoka E."/>
            <person name="Keightley P.D."/>
            <person name="Kheradpour P."/>
            <person name="Kirkness E.F."/>
            <person name="Koerich L.B."/>
            <person name="Kristiansen K."/>
            <person name="Kudrna D."/>
            <person name="Kulathinal R.J."/>
            <person name="Kumar S."/>
            <person name="Kwok R."/>
            <person name="Lander E."/>
            <person name="Langley C.H."/>
            <person name="Lapoint R."/>
            <person name="Lazzaro B.P."/>
            <person name="Lee S.J."/>
            <person name="Levesque L."/>
            <person name="Li R."/>
            <person name="Lin C.F."/>
            <person name="Lin M.F."/>
            <person name="Lindblad-Toh K."/>
            <person name="Llopart A."/>
            <person name="Long M."/>
            <person name="Low L."/>
            <person name="Lozovsky E."/>
            <person name="Lu J."/>
            <person name="Luo M."/>
            <person name="Machado C.A."/>
            <person name="Makalowski W."/>
            <person name="Marzo M."/>
            <person name="Matsuda M."/>
            <person name="Matzkin L."/>
            <person name="McAllister B."/>
            <person name="McBride C.S."/>
            <person name="McKernan B."/>
            <person name="McKernan K."/>
            <person name="Mendez-Lago M."/>
            <person name="Minx P."/>
            <person name="Mollenhauer M.U."/>
            <person name="Montooth K."/>
            <person name="Mount S.M."/>
            <person name="Mu X."/>
            <person name="Myers E."/>
            <person name="Negre B."/>
            <person name="Newfeld S."/>
            <person name="Nielsen R."/>
            <person name="Noor M.A."/>
            <person name="O'Grady P."/>
            <person name="Pachter L."/>
            <person name="Papaceit M."/>
            <person name="Parisi M.J."/>
            <person name="Parisi M."/>
            <person name="Parts L."/>
            <person name="Pedersen J.S."/>
            <person name="Pesole G."/>
            <person name="Phillippy A.M."/>
            <person name="Ponting C.P."/>
            <person name="Pop M."/>
            <person name="Porcelli D."/>
            <person name="Powell J.R."/>
            <person name="Prohaska S."/>
            <person name="Pruitt K."/>
            <person name="Puig M."/>
            <person name="Quesneville H."/>
            <person name="Ram K.R."/>
            <person name="Rand D."/>
            <person name="Rasmussen M.D."/>
            <person name="Reed L.K."/>
            <person name="Reenan R."/>
            <person name="Reily A."/>
            <person name="Remington K.A."/>
            <person name="Rieger T.T."/>
            <person name="Ritchie M.G."/>
            <person name="Robin C."/>
            <person name="Rogers Y.H."/>
            <person name="Rohde C."/>
            <person name="Rozas J."/>
            <person name="Rubenfield M.J."/>
            <person name="Ruiz A."/>
            <person name="Russo S."/>
            <person name="Salzberg S.L."/>
            <person name="Sanchez-Gracia A."/>
            <person name="Saranga D.J."/>
            <person name="Sato H."/>
            <person name="Schaeffer S.W."/>
            <person name="Schatz M.C."/>
            <person name="Schlenke T."/>
            <person name="Schwartz R."/>
            <person name="Segarra C."/>
            <person name="Singh R.S."/>
            <person name="Sirot L."/>
            <person name="Sirota M."/>
            <person name="Sisneros N.B."/>
            <person name="Smith C.D."/>
            <person name="Smith T.F."/>
            <person name="Spieth J."/>
            <person name="Stage D.E."/>
            <person name="Stark A."/>
            <person name="Stephan W."/>
            <person name="Strausberg R.L."/>
            <person name="Strempel S."/>
            <person name="Sturgill D."/>
            <person name="Sutton G."/>
            <person name="Sutton G.G."/>
            <person name="Tao W."/>
            <person name="Teichmann S."/>
            <person name="Tobari Y.N."/>
            <person name="Tomimura Y."/>
            <person name="Tsolas J.M."/>
            <person name="Valente V.L."/>
            <person name="Venter E."/>
            <person name="Venter J.C."/>
            <person name="Vicario S."/>
            <person name="Vieira F.G."/>
            <person name="Vilella A.J."/>
            <person name="Villasante A."/>
            <person name="Walenz B."/>
            <person name="Wang J."/>
            <person name="Wasserman M."/>
            <person name="Watts T."/>
            <person name="Wilson D."/>
            <person name="Wilson R.K."/>
            <person name="Wing R.A."/>
            <person name="Wolfner M.F."/>
            <person name="Wong A."/>
            <person name="Wong G.K."/>
            <person name="Wu C.I."/>
            <person name="Wu G."/>
            <person name="Yamamoto D."/>
            <person name="Yang H.P."/>
            <person name="Yang S.P."/>
            <person name="Yorke J.A."/>
            <person name="Yoshida K."/>
            <person name="Zdobnov E."/>
            <person name="Zhang P."/>
            <person name="Zhang Y."/>
            <person name="Zimin A.V."/>
            <person name="Baldwin J."/>
            <person name="Abdouelleil A."/>
            <person name="Abdulkadir J."/>
            <person name="Abebe A."/>
            <person name="Abera B."/>
            <person name="Abreu J."/>
            <person name="Acer S.C."/>
            <person name="Aftuck L."/>
            <person name="Alexander A."/>
            <person name="An P."/>
            <person name="Anderson E."/>
            <person name="Anderson S."/>
            <person name="Arachi H."/>
            <person name="Azer M."/>
            <person name="Bachantsang P."/>
            <person name="Barry A."/>
            <person name="Bayul T."/>
            <person name="Berlin A."/>
            <person name="Bessette D."/>
            <person name="Bloom T."/>
            <person name="Blye J."/>
            <person name="Boguslavskiy L."/>
            <person name="Bonnet C."/>
            <person name="Boukhgalter B."/>
            <person name="Bourzgui I."/>
            <person name="Brown A."/>
            <person name="Cahill P."/>
            <person name="Channer S."/>
            <person name="Cheshatsang Y."/>
            <person name="Chuda L."/>
            <person name="Citroen M."/>
            <person name="Collymore A."/>
            <person name="Cooke P."/>
            <person name="Costello M."/>
            <person name="D'Aco K."/>
            <person name="Daza R."/>
            <person name="De Haan G."/>
            <person name="DeGray S."/>
            <person name="DeMaso C."/>
            <person name="Dhargay N."/>
            <person name="Dooley K."/>
            <person name="Dooley E."/>
            <person name="Doricent M."/>
            <person name="Dorje P."/>
            <person name="Dorjee K."/>
            <person name="Dupes A."/>
            <person name="Elong R."/>
            <person name="Falk J."/>
            <person name="Farina A."/>
            <person name="Faro S."/>
            <person name="Ferguson D."/>
            <person name="Fisher S."/>
            <person name="Foley C.D."/>
            <person name="Franke A."/>
            <person name="Friedrich D."/>
            <person name="Gadbois L."/>
            <person name="Gearin G."/>
            <person name="Gearin C.R."/>
            <person name="Giannoukos G."/>
            <person name="Goode T."/>
            <person name="Graham J."/>
            <person name="Grandbois E."/>
            <person name="Grewal S."/>
            <person name="Gyaltsen K."/>
            <person name="Hafez N."/>
            <person name="Hagos B."/>
            <person name="Hall J."/>
            <person name="Henson C."/>
            <person name="Hollinger A."/>
            <person name="Honan T."/>
            <person name="Huard M.D."/>
            <person name="Hughes L."/>
            <person name="Hurhula B."/>
            <person name="Husby M.E."/>
            <person name="Kamat A."/>
            <person name="Kanga B."/>
            <person name="Kashin S."/>
            <person name="Khazanovich D."/>
            <person name="Kisner P."/>
            <person name="Lance K."/>
            <person name="Lara M."/>
            <person name="Lee W."/>
            <person name="Lennon N."/>
            <person name="Letendre F."/>
            <person name="LeVine R."/>
            <person name="Lipovsky A."/>
            <person name="Liu X."/>
            <person name="Liu J."/>
            <person name="Liu S."/>
            <person name="Lokyitsang T."/>
            <person name="Lokyitsang Y."/>
            <person name="Lubonja R."/>
            <person name="Lui A."/>
            <person name="MacDonald P."/>
            <person name="Magnisalis V."/>
            <person name="Maru K."/>
            <person name="Matthews C."/>
            <person name="McCusker W."/>
            <person name="McDonough S."/>
            <person name="Mehta T."/>
            <person name="Meldrim J."/>
            <person name="Meneus L."/>
            <person name="Mihai O."/>
            <person name="Mihalev A."/>
            <person name="Mihova T."/>
            <person name="Mittelman R."/>
            <person name="Mlenga V."/>
            <person name="Montmayeur A."/>
            <person name="Mulrain L."/>
            <person name="Navidi A."/>
            <person name="Naylor J."/>
            <person name="Negash T."/>
            <person name="Nguyen T."/>
            <person name="Nguyen N."/>
            <person name="Nicol R."/>
            <person name="Norbu C."/>
            <person name="Norbu N."/>
            <person name="Novod N."/>
            <person name="O'Neill B."/>
            <person name="Osman S."/>
            <person name="Markiewicz E."/>
            <person name="Oyono O.L."/>
            <person name="Patti C."/>
            <person name="Phunkhang P."/>
            <person name="Pierre F."/>
            <person name="Priest M."/>
            <person name="Raghuraman S."/>
            <person name="Rege F."/>
            <person name="Reyes R."/>
            <person name="Rise C."/>
            <person name="Rogov P."/>
            <person name="Ross K."/>
            <person name="Ryan E."/>
            <person name="Settipalli S."/>
            <person name="Shea T."/>
            <person name="Sherpa N."/>
            <person name="Shi L."/>
            <person name="Shih D."/>
            <person name="Sparrow T."/>
            <person name="Spaulding J."/>
            <person name="Stalker J."/>
            <person name="Stange-Thomann N."/>
            <person name="Stavropoulos S."/>
            <person name="Stone C."/>
            <person name="Strader C."/>
            <person name="Tesfaye S."/>
            <person name="Thomson T."/>
            <person name="Thoulutsang Y."/>
            <person name="Thoulutsang D."/>
            <person name="Topham K."/>
            <person name="Topping I."/>
            <person name="Tsamla T."/>
            <person name="Vassiliev H."/>
            <person name="Vo A."/>
            <person name="Wangchuk T."/>
            <person name="Wangdi T."/>
            <person name="Weiand M."/>
            <person name="Wilkinson J."/>
            <person name="Wilson A."/>
            <person name="Yadav S."/>
            <person name="Young G."/>
            <person name="Yu Q."/>
            <person name="Zembek L."/>
            <person name="Zhong D."/>
            <person name="Zimmer A."/>
            <person name="Zwirko Z."/>
            <person name="Jaffe D.B."/>
            <person name="Alvarez P."/>
            <person name="Brockman W."/>
            <person name="Butler J."/>
            <person name="Chin C."/>
            <person name="Gnerre S."/>
            <person name="Grabherr M."/>
            <person name="Kleber M."/>
            <person name="Mauceli E."/>
            <person name="MacCallum I."/>
        </authorList>
    </citation>
    <scope>NUCLEOTIDE SEQUENCE [LARGE SCALE GENOMIC DNA]</scope>
    <source>
        <strain evidence="9">MSH-3 / Tucson 14011-0111.49</strain>
    </source>
</reference>
<dbReference type="GO" id="GO:0005524">
    <property type="term" value="F:ATP binding"/>
    <property type="evidence" value="ECO:0007669"/>
    <property type="project" value="UniProtKB-KW"/>
</dbReference>
<dbReference type="eggNOG" id="KOG0417">
    <property type="taxonomic scope" value="Eukaryota"/>
</dbReference>
<dbReference type="PANTHER" id="PTHR24067">
    <property type="entry name" value="UBIQUITIN-CONJUGATING ENZYME E2"/>
    <property type="match status" value="1"/>
</dbReference>
<evidence type="ECO:0000313" key="9">
    <source>
        <dbReference type="Proteomes" id="UP000008744"/>
    </source>
</evidence>
<dbReference type="InterPro" id="IPR050113">
    <property type="entry name" value="Ub_conjugating_enzyme"/>
</dbReference>
<dbReference type="OMA" id="MATIPGP"/>
<keyword evidence="2" id="KW-0808">Transferase</keyword>
<feature type="compositionally biased region" description="Low complexity" evidence="6">
    <location>
        <begin position="82"/>
        <end position="91"/>
    </location>
</feature>
<evidence type="ECO:0000256" key="4">
    <source>
        <dbReference type="ARBA" id="ARBA00022786"/>
    </source>
</evidence>
<evidence type="ECO:0000256" key="3">
    <source>
        <dbReference type="ARBA" id="ARBA00022741"/>
    </source>
</evidence>
<dbReference type="Proteomes" id="UP000008744">
    <property type="component" value="Unassembled WGS sequence"/>
</dbReference>
<dbReference type="OrthoDB" id="269518at2759"/>
<dbReference type="SMART" id="SM00212">
    <property type="entry name" value="UBCc"/>
    <property type="match status" value="1"/>
</dbReference>
<feature type="region of interest" description="Disordered" evidence="6">
    <location>
        <begin position="35"/>
        <end position="105"/>
    </location>
</feature>
<dbReference type="PhylomeDB" id="B4GZJ3"/>
<evidence type="ECO:0000256" key="2">
    <source>
        <dbReference type="ARBA" id="ARBA00022679"/>
    </source>
</evidence>
<organism evidence="9">
    <name type="scientific">Drosophila persimilis</name>
    <name type="common">Fruit fly</name>
    <dbReference type="NCBI Taxonomy" id="7234"/>
    <lineage>
        <taxon>Eukaryota</taxon>
        <taxon>Metazoa</taxon>
        <taxon>Ecdysozoa</taxon>
        <taxon>Arthropoda</taxon>
        <taxon>Hexapoda</taxon>
        <taxon>Insecta</taxon>
        <taxon>Pterygota</taxon>
        <taxon>Neoptera</taxon>
        <taxon>Endopterygota</taxon>
        <taxon>Diptera</taxon>
        <taxon>Brachycera</taxon>
        <taxon>Muscomorpha</taxon>
        <taxon>Ephydroidea</taxon>
        <taxon>Drosophilidae</taxon>
        <taxon>Drosophila</taxon>
        <taxon>Sophophora</taxon>
    </lineage>
</organism>
<gene>
    <name evidence="8" type="primary">Dper\GL22793</name>
    <name evidence="8" type="ORF">Dper_GL22793</name>
</gene>
<accession>B4GZJ3</accession>
<dbReference type="STRING" id="7234.B4GZJ3"/>
<dbReference type="InterPro" id="IPR016135">
    <property type="entry name" value="UBQ-conjugating_enzyme/RWD"/>
</dbReference>
<dbReference type="PROSITE" id="PS50127">
    <property type="entry name" value="UBC_2"/>
    <property type="match status" value="1"/>
</dbReference>
<dbReference type="EMBL" id="CH479199">
    <property type="protein sequence ID" value="EDW29420.1"/>
    <property type="molecule type" value="Genomic_DNA"/>
</dbReference>
<evidence type="ECO:0000259" key="7">
    <source>
        <dbReference type="PROSITE" id="PS50127"/>
    </source>
</evidence>
<dbReference type="SMR" id="B4GZJ3"/>
<dbReference type="InterPro" id="IPR000608">
    <property type="entry name" value="UBC"/>
</dbReference>
<dbReference type="EC" id="2.3.2.23" evidence="1"/>
<evidence type="ECO:0000256" key="6">
    <source>
        <dbReference type="SAM" id="MobiDB-lite"/>
    </source>
</evidence>
<dbReference type="AlphaFoldDB" id="B4GZJ3"/>
<evidence type="ECO:0000313" key="8">
    <source>
        <dbReference type="EMBL" id="EDW29420.1"/>
    </source>
</evidence>
<proteinExistence type="predicted"/>